<evidence type="ECO:0000313" key="2">
    <source>
        <dbReference type="Proteomes" id="UP000015241"/>
    </source>
</evidence>
<evidence type="ECO:0000313" key="1">
    <source>
        <dbReference type="EMBL" id="EPS93989.1"/>
    </source>
</evidence>
<gene>
    <name evidence="1" type="ORF">FOMPIDRAFT_1135091</name>
</gene>
<name>S8F4V4_FOMSC</name>
<organism evidence="1 2">
    <name type="scientific">Fomitopsis schrenkii</name>
    <name type="common">Brown rot fungus</name>
    <dbReference type="NCBI Taxonomy" id="2126942"/>
    <lineage>
        <taxon>Eukaryota</taxon>
        <taxon>Fungi</taxon>
        <taxon>Dikarya</taxon>
        <taxon>Basidiomycota</taxon>
        <taxon>Agaricomycotina</taxon>
        <taxon>Agaricomycetes</taxon>
        <taxon>Polyporales</taxon>
        <taxon>Fomitopsis</taxon>
    </lineage>
</organism>
<dbReference type="Proteomes" id="UP000015241">
    <property type="component" value="Unassembled WGS sequence"/>
</dbReference>
<dbReference type="AlphaFoldDB" id="S8F4V4"/>
<dbReference type="HOGENOM" id="CLU_093362_1_0_1"/>
<dbReference type="EMBL" id="KE504248">
    <property type="protein sequence ID" value="EPS93989.1"/>
    <property type="molecule type" value="Genomic_DNA"/>
</dbReference>
<dbReference type="InParanoid" id="S8F4V4"/>
<protein>
    <submittedName>
        <fullName evidence="1">Uncharacterized protein</fullName>
    </submittedName>
</protein>
<proteinExistence type="predicted"/>
<keyword evidence="2" id="KW-1185">Reference proteome</keyword>
<sequence length="177" mass="20096">MTTAKKFNVSFAAVKLDKEMKRKLPIWYHLGATRKLRRLNNTKISDCLRDHHGVMVVADAMKVIRRGCYHAARTSQNDYIPEDCPCEHCTADRENGCAHPMKCCRMAEKLLAEVRPKWNPGEPSPRDGLSLTKRRQNINETSLEDGGTLTFDPSLTQRGDLEAAFRVFTDPSVHDEP</sequence>
<accession>S8F4V4</accession>
<dbReference type="OrthoDB" id="2751246at2759"/>
<reference evidence="1 2" key="1">
    <citation type="journal article" date="2012" name="Science">
        <title>The Paleozoic origin of enzymatic lignin decomposition reconstructed from 31 fungal genomes.</title>
        <authorList>
            <person name="Floudas D."/>
            <person name="Binder M."/>
            <person name="Riley R."/>
            <person name="Barry K."/>
            <person name="Blanchette R.A."/>
            <person name="Henrissat B."/>
            <person name="Martinez A.T."/>
            <person name="Otillar R."/>
            <person name="Spatafora J.W."/>
            <person name="Yadav J.S."/>
            <person name="Aerts A."/>
            <person name="Benoit I."/>
            <person name="Boyd A."/>
            <person name="Carlson A."/>
            <person name="Copeland A."/>
            <person name="Coutinho P.M."/>
            <person name="de Vries R.P."/>
            <person name="Ferreira P."/>
            <person name="Findley K."/>
            <person name="Foster B."/>
            <person name="Gaskell J."/>
            <person name="Glotzer D."/>
            <person name="Gorecki P."/>
            <person name="Heitman J."/>
            <person name="Hesse C."/>
            <person name="Hori C."/>
            <person name="Igarashi K."/>
            <person name="Jurgens J.A."/>
            <person name="Kallen N."/>
            <person name="Kersten P."/>
            <person name="Kohler A."/>
            <person name="Kuees U."/>
            <person name="Kumar T.K.A."/>
            <person name="Kuo A."/>
            <person name="LaButti K."/>
            <person name="Larrondo L.F."/>
            <person name="Lindquist E."/>
            <person name="Ling A."/>
            <person name="Lombard V."/>
            <person name="Lucas S."/>
            <person name="Lundell T."/>
            <person name="Martin R."/>
            <person name="McLaughlin D.J."/>
            <person name="Morgenstern I."/>
            <person name="Morin E."/>
            <person name="Murat C."/>
            <person name="Nagy L.G."/>
            <person name="Nolan M."/>
            <person name="Ohm R.A."/>
            <person name="Patyshakuliyeva A."/>
            <person name="Rokas A."/>
            <person name="Ruiz-Duenas F.J."/>
            <person name="Sabat G."/>
            <person name="Salamov A."/>
            <person name="Samejima M."/>
            <person name="Schmutz J."/>
            <person name="Slot J.C."/>
            <person name="St John F."/>
            <person name="Stenlid J."/>
            <person name="Sun H."/>
            <person name="Sun S."/>
            <person name="Syed K."/>
            <person name="Tsang A."/>
            <person name="Wiebenga A."/>
            <person name="Young D."/>
            <person name="Pisabarro A."/>
            <person name="Eastwood D.C."/>
            <person name="Martin F."/>
            <person name="Cullen D."/>
            <person name="Grigoriev I.V."/>
            <person name="Hibbett D.S."/>
        </authorList>
    </citation>
    <scope>NUCLEOTIDE SEQUENCE</scope>
    <source>
        <strain evidence="2">FP-58527</strain>
    </source>
</reference>
<feature type="non-terminal residue" evidence="1">
    <location>
        <position position="177"/>
    </location>
</feature>